<keyword evidence="2" id="KW-0238">DNA-binding</keyword>
<comment type="caution">
    <text evidence="5">The sequence shown here is derived from an EMBL/GenBank/DDBJ whole genome shotgun (WGS) entry which is preliminary data.</text>
</comment>
<dbReference type="OrthoDB" id="2237754at2"/>
<protein>
    <submittedName>
        <fullName evidence="5">Transcriptional regulator</fullName>
    </submittedName>
</protein>
<evidence type="ECO:0000256" key="3">
    <source>
        <dbReference type="ARBA" id="ARBA00023163"/>
    </source>
</evidence>
<dbReference type="InterPro" id="IPR009057">
    <property type="entry name" value="Homeodomain-like_sf"/>
</dbReference>
<dbReference type="PROSITE" id="PS01124">
    <property type="entry name" value="HTH_ARAC_FAMILY_2"/>
    <property type="match status" value="1"/>
</dbReference>
<dbReference type="SUPFAM" id="SSF51215">
    <property type="entry name" value="Regulatory protein AraC"/>
    <property type="match status" value="1"/>
</dbReference>
<dbReference type="GO" id="GO:0043565">
    <property type="term" value="F:sequence-specific DNA binding"/>
    <property type="evidence" value="ECO:0007669"/>
    <property type="project" value="InterPro"/>
</dbReference>
<reference evidence="5 6" key="1">
    <citation type="journal article" date="2014" name="Genome Announc.">
        <title>Draft Genome Sequence of the Boron-Tolerant and Moderately Halotolerant Bacterium Gracilibacillus boraciitolerans JCM 21714T.</title>
        <authorList>
            <person name="Ahmed I."/>
            <person name="Oshima K."/>
            <person name="Suda W."/>
            <person name="Kitamura K."/>
            <person name="Iida T."/>
            <person name="Ohmori Y."/>
            <person name="Fujiwara T."/>
            <person name="Hattori M."/>
            <person name="Ohkuma M."/>
        </authorList>
    </citation>
    <scope>NUCLEOTIDE SEQUENCE [LARGE SCALE GENOMIC DNA]</scope>
    <source>
        <strain evidence="5 6">JCM 21714</strain>
    </source>
</reference>
<dbReference type="PANTHER" id="PTHR43280">
    <property type="entry name" value="ARAC-FAMILY TRANSCRIPTIONAL REGULATOR"/>
    <property type="match status" value="1"/>
</dbReference>
<dbReference type="EMBL" id="BAVS01000023">
    <property type="protein sequence ID" value="GAE94371.1"/>
    <property type="molecule type" value="Genomic_DNA"/>
</dbReference>
<name>W4VMF0_9BACI</name>
<dbReference type="SUPFAM" id="SSF46689">
    <property type="entry name" value="Homeodomain-like"/>
    <property type="match status" value="2"/>
</dbReference>
<evidence type="ECO:0000313" key="6">
    <source>
        <dbReference type="Proteomes" id="UP000019102"/>
    </source>
</evidence>
<keyword evidence="6" id="KW-1185">Reference proteome</keyword>
<evidence type="ECO:0000313" key="5">
    <source>
        <dbReference type="EMBL" id="GAE94371.1"/>
    </source>
</evidence>
<keyword evidence="1" id="KW-0805">Transcription regulation</keyword>
<dbReference type="InterPro" id="IPR018062">
    <property type="entry name" value="HTH_AraC-typ_CS"/>
</dbReference>
<dbReference type="GO" id="GO:0003700">
    <property type="term" value="F:DNA-binding transcription factor activity"/>
    <property type="evidence" value="ECO:0007669"/>
    <property type="project" value="InterPro"/>
</dbReference>
<feature type="domain" description="HTH araC/xylS-type" evidence="4">
    <location>
        <begin position="184"/>
        <end position="282"/>
    </location>
</feature>
<sequence length="294" mass="34409">MNPYSRHKTYGFRFKGDYQERIAGLHSIGRESQTEHSYQWNGLERREEGRIVFQYTLNGQGAIRIGEENHTLARGKAFMVKIPSDHCYYLPKQSDQWEFVFITIYGEEALSHFNKLTKKFGQILSLTNDANPIKHIFRILEKVETIGINHGYEASAYAYTFLMEIIQYLEYEHQTEENLPVAIAKAMTYIEKNYAKDLTLDDIIQVAGLSKYHFTRLFAKTLNETPIQYVTKIRMQHALDLLQRSDYTIEEIARSVGYSSSNYFSKVFKNLLNQTPSHYRHSKSIMPVDRLFID</sequence>
<proteinExistence type="predicted"/>
<dbReference type="Gene3D" id="1.10.10.60">
    <property type="entry name" value="Homeodomain-like"/>
    <property type="match status" value="2"/>
</dbReference>
<dbReference type="InterPro" id="IPR037923">
    <property type="entry name" value="HTH-like"/>
</dbReference>
<dbReference type="PROSITE" id="PS00041">
    <property type="entry name" value="HTH_ARAC_FAMILY_1"/>
    <property type="match status" value="1"/>
</dbReference>
<dbReference type="AlphaFoldDB" id="W4VMF0"/>
<dbReference type="Gene3D" id="2.60.120.280">
    <property type="entry name" value="Regulatory protein AraC"/>
    <property type="match status" value="1"/>
</dbReference>
<keyword evidence="3" id="KW-0804">Transcription</keyword>
<evidence type="ECO:0000259" key="4">
    <source>
        <dbReference type="PROSITE" id="PS01124"/>
    </source>
</evidence>
<dbReference type="Pfam" id="PF12833">
    <property type="entry name" value="HTH_18"/>
    <property type="match status" value="1"/>
</dbReference>
<dbReference type="STRING" id="1298598.JCM21714_3524"/>
<dbReference type="InterPro" id="IPR018060">
    <property type="entry name" value="HTH_AraC"/>
</dbReference>
<organism evidence="5 6">
    <name type="scientific">Gracilibacillus boraciitolerans JCM 21714</name>
    <dbReference type="NCBI Taxonomy" id="1298598"/>
    <lineage>
        <taxon>Bacteria</taxon>
        <taxon>Bacillati</taxon>
        <taxon>Bacillota</taxon>
        <taxon>Bacilli</taxon>
        <taxon>Bacillales</taxon>
        <taxon>Bacillaceae</taxon>
        <taxon>Gracilibacillus</taxon>
    </lineage>
</organism>
<dbReference type="eggNOG" id="COG2207">
    <property type="taxonomic scope" value="Bacteria"/>
</dbReference>
<dbReference type="PANTHER" id="PTHR43280:SF28">
    <property type="entry name" value="HTH-TYPE TRANSCRIPTIONAL ACTIVATOR RHAS"/>
    <property type="match status" value="1"/>
</dbReference>
<accession>W4VMF0</accession>
<dbReference type="Proteomes" id="UP000019102">
    <property type="component" value="Unassembled WGS sequence"/>
</dbReference>
<dbReference type="InterPro" id="IPR020449">
    <property type="entry name" value="Tscrpt_reg_AraC-type_HTH"/>
</dbReference>
<evidence type="ECO:0000256" key="1">
    <source>
        <dbReference type="ARBA" id="ARBA00023015"/>
    </source>
</evidence>
<dbReference type="PRINTS" id="PR00032">
    <property type="entry name" value="HTHARAC"/>
</dbReference>
<evidence type="ECO:0000256" key="2">
    <source>
        <dbReference type="ARBA" id="ARBA00023125"/>
    </source>
</evidence>
<dbReference type="SMART" id="SM00342">
    <property type="entry name" value="HTH_ARAC"/>
    <property type="match status" value="1"/>
</dbReference>
<gene>
    <name evidence="5" type="ORF">JCM21714_3524</name>
</gene>